<dbReference type="PANTHER" id="PTHR38766:SF1">
    <property type="entry name" value="FLAGELLAR PROTEIN FLIO"/>
    <property type="match status" value="1"/>
</dbReference>
<dbReference type="EMBL" id="QFNK01000112">
    <property type="protein sequence ID" value="PZO86509.1"/>
    <property type="molecule type" value="Genomic_DNA"/>
</dbReference>
<sequence length="97" mass="10531">MDASEYLKFMAALLFVLALMGGLALVLKRVGLGKAAFIPADKRRLKVLEILPLDARRKAMLISRDEVEHLVILGPSGETLVETNIQAGPADDRCSTP</sequence>
<keyword evidence="1" id="KW-0472">Membrane</keyword>
<keyword evidence="1" id="KW-0812">Transmembrane</keyword>
<proteinExistence type="predicted"/>
<evidence type="ECO:0000313" key="2">
    <source>
        <dbReference type="EMBL" id="PZO86509.1"/>
    </source>
</evidence>
<organism evidence="2 3">
    <name type="scientific">Micavibrio aeruginosavorus</name>
    <dbReference type="NCBI Taxonomy" id="349221"/>
    <lineage>
        <taxon>Bacteria</taxon>
        <taxon>Pseudomonadati</taxon>
        <taxon>Bdellovibrionota</taxon>
        <taxon>Bdellovibrionia</taxon>
        <taxon>Bdellovibrionales</taxon>
        <taxon>Pseudobdellovibrionaceae</taxon>
        <taxon>Micavibrio</taxon>
    </lineage>
</organism>
<dbReference type="AlphaFoldDB" id="A0A2W5A231"/>
<protein>
    <recommendedName>
        <fullName evidence="4">Flagellar assembly protein FliO</fullName>
    </recommendedName>
</protein>
<keyword evidence="1" id="KW-1133">Transmembrane helix</keyword>
<accession>A0A2W5A231</accession>
<dbReference type="PANTHER" id="PTHR38766">
    <property type="entry name" value="FLAGELLAR PROTEIN FLIO"/>
    <property type="match status" value="1"/>
</dbReference>
<evidence type="ECO:0000256" key="1">
    <source>
        <dbReference type="SAM" id="Phobius"/>
    </source>
</evidence>
<dbReference type="Proteomes" id="UP000249557">
    <property type="component" value="Unassembled WGS sequence"/>
</dbReference>
<evidence type="ECO:0008006" key="4">
    <source>
        <dbReference type="Google" id="ProtNLM"/>
    </source>
</evidence>
<dbReference type="InterPro" id="IPR052205">
    <property type="entry name" value="FliO/MopB"/>
</dbReference>
<feature type="transmembrane region" description="Helical" evidence="1">
    <location>
        <begin position="6"/>
        <end position="27"/>
    </location>
</feature>
<reference evidence="2 3" key="1">
    <citation type="submission" date="2017-08" db="EMBL/GenBank/DDBJ databases">
        <title>Infants hospitalized years apart are colonized by the same room-sourced microbial strains.</title>
        <authorList>
            <person name="Brooks B."/>
            <person name="Olm M.R."/>
            <person name="Firek B.A."/>
            <person name="Baker R."/>
            <person name="Thomas B.C."/>
            <person name="Morowitz M.J."/>
            <person name="Banfield J.F."/>
        </authorList>
    </citation>
    <scope>NUCLEOTIDE SEQUENCE [LARGE SCALE GENOMIC DNA]</scope>
    <source>
        <strain evidence="2">S2_018_000_R2_104</strain>
    </source>
</reference>
<comment type="caution">
    <text evidence="2">The sequence shown here is derived from an EMBL/GenBank/DDBJ whole genome shotgun (WGS) entry which is preliminary data.</text>
</comment>
<name>A0A2W5A231_9BACT</name>
<gene>
    <name evidence="2" type="ORF">DI626_06350</name>
</gene>
<evidence type="ECO:0000313" key="3">
    <source>
        <dbReference type="Proteomes" id="UP000249557"/>
    </source>
</evidence>